<accession>A0A0R1E7V1</accession>
<name>A0A0R1E7V1_DROYA</name>
<keyword evidence="2" id="KW-1185">Reference proteome</keyword>
<sequence>VLPRVSGQTSSPGEDAVQAHILQELSLQGLQTEPRQSLSPLPGSLGVLHQQEKQLSDTCLLLKESIVKFKIVSKLNGFCSAQ</sequence>
<feature type="non-terminal residue" evidence="1">
    <location>
        <position position="1"/>
    </location>
</feature>
<proteinExistence type="predicted"/>
<gene>
    <name evidence="1" type="primary">Dyak\GE27996</name>
    <name evidence="1" type="synonym">GE27996</name>
    <name evidence="1" type="ORF">Dyak_GE27996</name>
</gene>
<dbReference type="AlphaFoldDB" id="A0A0R1E7V1"/>
<dbReference type="Proteomes" id="UP000002282">
    <property type="component" value="Chromosome 3R"/>
</dbReference>
<evidence type="ECO:0000313" key="2">
    <source>
        <dbReference type="Proteomes" id="UP000002282"/>
    </source>
</evidence>
<reference evidence="1 2" key="1">
    <citation type="journal article" date="2007" name="Nature">
        <title>Evolution of genes and genomes on the Drosophila phylogeny.</title>
        <authorList>
            <consortium name="Drosophila 12 Genomes Consortium"/>
            <person name="Clark A.G."/>
            <person name="Eisen M.B."/>
            <person name="Smith D.R."/>
            <person name="Bergman C.M."/>
            <person name="Oliver B."/>
            <person name="Markow T.A."/>
            <person name="Kaufman T.C."/>
            <person name="Kellis M."/>
            <person name="Gelbart W."/>
            <person name="Iyer V.N."/>
            <person name="Pollard D.A."/>
            <person name="Sackton T.B."/>
            <person name="Larracuente A.M."/>
            <person name="Singh N.D."/>
            <person name="Abad J.P."/>
            <person name="Abt D.N."/>
            <person name="Adryan B."/>
            <person name="Aguade M."/>
            <person name="Akashi H."/>
            <person name="Anderson W.W."/>
            <person name="Aquadro C.F."/>
            <person name="Ardell D.H."/>
            <person name="Arguello R."/>
            <person name="Artieri C.G."/>
            <person name="Barbash D.A."/>
            <person name="Barker D."/>
            <person name="Barsanti P."/>
            <person name="Batterham P."/>
            <person name="Batzoglou S."/>
            <person name="Begun D."/>
            <person name="Bhutkar A."/>
            <person name="Blanco E."/>
            <person name="Bosak S.A."/>
            <person name="Bradley R.K."/>
            <person name="Brand A.D."/>
            <person name="Brent M.R."/>
            <person name="Brooks A.N."/>
            <person name="Brown R.H."/>
            <person name="Butlin R.K."/>
            <person name="Caggese C."/>
            <person name="Calvi B.R."/>
            <person name="Bernardo de Carvalho A."/>
            <person name="Caspi A."/>
            <person name="Castrezana S."/>
            <person name="Celniker S.E."/>
            <person name="Chang J.L."/>
            <person name="Chapple C."/>
            <person name="Chatterji S."/>
            <person name="Chinwalla A."/>
            <person name="Civetta A."/>
            <person name="Clifton S.W."/>
            <person name="Comeron J.M."/>
            <person name="Costello J.C."/>
            <person name="Coyne J.A."/>
            <person name="Daub J."/>
            <person name="David R.G."/>
            <person name="Delcher A.L."/>
            <person name="Delehaunty K."/>
            <person name="Do C.B."/>
            <person name="Ebling H."/>
            <person name="Edwards K."/>
            <person name="Eickbush T."/>
            <person name="Evans J.D."/>
            <person name="Filipski A."/>
            <person name="Findeiss S."/>
            <person name="Freyhult E."/>
            <person name="Fulton L."/>
            <person name="Fulton R."/>
            <person name="Garcia A.C."/>
            <person name="Gardiner A."/>
            <person name="Garfield D.A."/>
            <person name="Garvin B.E."/>
            <person name="Gibson G."/>
            <person name="Gilbert D."/>
            <person name="Gnerre S."/>
            <person name="Godfrey J."/>
            <person name="Good R."/>
            <person name="Gotea V."/>
            <person name="Gravely B."/>
            <person name="Greenberg A.J."/>
            <person name="Griffiths-Jones S."/>
            <person name="Gross S."/>
            <person name="Guigo R."/>
            <person name="Gustafson E.A."/>
            <person name="Haerty W."/>
            <person name="Hahn M.W."/>
            <person name="Halligan D.L."/>
            <person name="Halpern A.L."/>
            <person name="Halter G.M."/>
            <person name="Han M.V."/>
            <person name="Heger A."/>
            <person name="Hillier L."/>
            <person name="Hinrichs A.S."/>
            <person name="Holmes I."/>
            <person name="Hoskins R.A."/>
            <person name="Hubisz M.J."/>
            <person name="Hultmark D."/>
            <person name="Huntley M.A."/>
            <person name="Jaffe D.B."/>
            <person name="Jagadeeshan S."/>
            <person name="Jeck W.R."/>
            <person name="Johnson J."/>
            <person name="Jones C.D."/>
            <person name="Jordan W.C."/>
            <person name="Karpen G.H."/>
            <person name="Kataoka E."/>
            <person name="Keightley P.D."/>
            <person name="Kheradpour P."/>
            <person name="Kirkness E.F."/>
            <person name="Koerich L.B."/>
            <person name="Kristiansen K."/>
            <person name="Kudrna D."/>
            <person name="Kulathinal R.J."/>
            <person name="Kumar S."/>
            <person name="Kwok R."/>
            <person name="Lander E."/>
            <person name="Langley C.H."/>
            <person name="Lapoint R."/>
            <person name="Lazzaro B.P."/>
            <person name="Lee S.J."/>
            <person name="Levesque L."/>
            <person name="Li R."/>
            <person name="Lin C.F."/>
            <person name="Lin M.F."/>
            <person name="Lindblad-Toh K."/>
            <person name="Llopart A."/>
            <person name="Long M."/>
            <person name="Low L."/>
            <person name="Lozovsky E."/>
            <person name="Lu J."/>
            <person name="Luo M."/>
            <person name="Machado C.A."/>
            <person name="Makalowski W."/>
            <person name="Marzo M."/>
            <person name="Matsuda M."/>
            <person name="Matzkin L."/>
            <person name="McAllister B."/>
            <person name="McBride C.S."/>
            <person name="McKernan B."/>
            <person name="McKernan K."/>
            <person name="Mendez-Lago M."/>
            <person name="Minx P."/>
            <person name="Mollenhauer M.U."/>
            <person name="Montooth K."/>
            <person name="Mount S.M."/>
            <person name="Mu X."/>
            <person name="Myers E."/>
            <person name="Negre B."/>
            <person name="Newfeld S."/>
            <person name="Nielsen R."/>
            <person name="Noor M.A."/>
            <person name="O'Grady P."/>
            <person name="Pachter L."/>
            <person name="Papaceit M."/>
            <person name="Parisi M.J."/>
            <person name="Parisi M."/>
            <person name="Parts L."/>
            <person name="Pedersen J.S."/>
            <person name="Pesole G."/>
            <person name="Phillippy A.M."/>
            <person name="Ponting C.P."/>
            <person name="Pop M."/>
            <person name="Porcelli D."/>
            <person name="Powell J.R."/>
            <person name="Prohaska S."/>
            <person name="Pruitt K."/>
            <person name="Puig M."/>
            <person name="Quesneville H."/>
            <person name="Ram K.R."/>
            <person name="Rand D."/>
            <person name="Rasmussen M.D."/>
            <person name="Reed L.K."/>
            <person name="Reenan R."/>
            <person name="Reily A."/>
            <person name="Remington K.A."/>
            <person name="Rieger T.T."/>
            <person name="Ritchie M.G."/>
            <person name="Robin C."/>
            <person name="Rogers Y.H."/>
            <person name="Rohde C."/>
            <person name="Rozas J."/>
            <person name="Rubenfield M.J."/>
            <person name="Ruiz A."/>
            <person name="Russo S."/>
            <person name="Salzberg S.L."/>
            <person name="Sanchez-Gracia A."/>
            <person name="Saranga D.J."/>
            <person name="Sato H."/>
            <person name="Schaeffer S.W."/>
            <person name="Schatz M.C."/>
            <person name="Schlenke T."/>
            <person name="Schwartz R."/>
            <person name="Segarra C."/>
            <person name="Singh R.S."/>
            <person name="Sirot L."/>
            <person name="Sirota M."/>
            <person name="Sisneros N.B."/>
            <person name="Smith C.D."/>
            <person name="Smith T.F."/>
            <person name="Spieth J."/>
            <person name="Stage D.E."/>
            <person name="Stark A."/>
            <person name="Stephan W."/>
            <person name="Strausberg R.L."/>
            <person name="Strempel S."/>
            <person name="Sturgill D."/>
            <person name="Sutton G."/>
            <person name="Sutton G.G."/>
            <person name="Tao W."/>
            <person name="Teichmann S."/>
            <person name="Tobari Y.N."/>
            <person name="Tomimura Y."/>
            <person name="Tsolas J.M."/>
            <person name="Valente V.L."/>
            <person name="Venter E."/>
            <person name="Venter J.C."/>
            <person name="Vicario S."/>
            <person name="Vieira F.G."/>
            <person name="Vilella A.J."/>
            <person name="Villasante A."/>
            <person name="Walenz B."/>
            <person name="Wang J."/>
            <person name="Wasserman M."/>
            <person name="Watts T."/>
            <person name="Wilson D."/>
            <person name="Wilson R.K."/>
            <person name="Wing R.A."/>
            <person name="Wolfner M.F."/>
            <person name="Wong A."/>
            <person name="Wong G.K."/>
            <person name="Wu C.I."/>
            <person name="Wu G."/>
            <person name="Yamamoto D."/>
            <person name="Yang H.P."/>
            <person name="Yang S.P."/>
            <person name="Yorke J.A."/>
            <person name="Yoshida K."/>
            <person name="Zdobnov E."/>
            <person name="Zhang P."/>
            <person name="Zhang Y."/>
            <person name="Zimin A.V."/>
            <person name="Baldwin J."/>
            <person name="Abdouelleil A."/>
            <person name="Abdulkadir J."/>
            <person name="Abebe A."/>
            <person name="Abera B."/>
            <person name="Abreu J."/>
            <person name="Acer S.C."/>
            <person name="Aftuck L."/>
            <person name="Alexander A."/>
            <person name="An P."/>
            <person name="Anderson E."/>
            <person name="Anderson S."/>
            <person name="Arachi H."/>
            <person name="Azer M."/>
            <person name="Bachantsang P."/>
            <person name="Barry A."/>
            <person name="Bayul T."/>
            <person name="Berlin A."/>
            <person name="Bessette D."/>
            <person name="Bloom T."/>
            <person name="Blye J."/>
            <person name="Boguslavskiy L."/>
            <person name="Bonnet C."/>
            <person name="Boukhgalter B."/>
            <person name="Bourzgui I."/>
            <person name="Brown A."/>
            <person name="Cahill P."/>
            <person name="Channer S."/>
            <person name="Cheshatsang Y."/>
            <person name="Chuda L."/>
            <person name="Citroen M."/>
            <person name="Collymore A."/>
            <person name="Cooke P."/>
            <person name="Costello M."/>
            <person name="D'Aco K."/>
            <person name="Daza R."/>
            <person name="De Haan G."/>
            <person name="DeGray S."/>
            <person name="DeMaso C."/>
            <person name="Dhargay N."/>
            <person name="Dooley K."/>
            <person name="Dooley E."/>
            <person name="Doricent M."/>
            <person name="Dorje P."/>
            <person name="Dorjee K."/>
            <person name="Dupes A."/>
            <person name="Elong R."/>
            <person name="Falk J."/>
            <person name="Farina A."/>
            <person name="Faro S."/>
            <person name="Ferguson D."/>
            <person name="Fisher S."/>
            <person name="Foley C.D."/>
            <person name="Franke A."/>
            <person name="Friedrich D."/>
            <person name="Gadbois L."/>
            <person name="Gearin G."/>
            <person name="Gearin C.R."/>
            <person name="Giannoukos G."/>
            <person name="Goode T."/>
            <person name="Graham J."/>
            <person name="Grandbois E."/>
            <person name="Grewal S."/>
            <person name="Gyaltsen K."/>
            <person name="Hafez N."/>
            <person name="Hagos B."/>
            <person name="Hall J."/>
            <person name="Henson C."/>
            <person name="Hollinger A."/>
            <person name="Honan T."/>
            <person name="Huard M.D."/>
            <person name="Hughes L."/>
            <person name="Hurhula B."/>
            <person name="Husby M.E."/>
            <person name="Kamat A."/>
            <person name="Kanga B."/>
            <person name="Kashin S."/>
            <person name="Khazanovich D."/>
            <person name="Kisner P."/>
            <person name="Lance K."/>
            <person name="Lara M."/>
            <person name="Lee W."/>
            <person name="Lennon N."/>
            <person name="Letendre F."/>
            <person name="LeVine R."/>
            <person name="Lipovsky A."/>
            <person name="Liu X."/>
            <person name="Liu J."/>
            <person name="Liu S."/>
            <person name="Lokyitsang T."/>
            <person name="Lokyitsang Y."/>
            <person name="Lubonja R."/>
            <person name="Lui A."/>
            <person name="MacDonald P."/>
            <person name="Magnisalis V."/>
            <person name="Maru K."/>
            <person name="Matthews C."/>
            <person name="McCusker W."/>
            <person name="McDonough S."/>
            <person name="Mehta T."/>
            <person name="Meldrim J."/>
            <person name="Meneus L."/>
            <person name="Mihai O."/>
            <person name="Mihalev A."/>
            <person name="Mihova T."/>
            <person name="Mittelman R."/>
            <person name="Mlenga V."/>
            <person name="Montmayeur A."/>
            <person name="Mulrain L."/>
            <person name="Navidi A."/>
            <person name="Naylor J."/>
            <person name="Negash T."/>
            <person name="Nguyen T."/>
            <person name="Nguyen N."/>
            <person name="Nicol R."/>
            <person name="Norbu C."/>
            <person name="Norbu N."/>
            <person name="Novod N."/>
            <person name="O'Neill B."/>
            <person name="Osman S."/>
            <person name="Markiewicz E."/>
            <person name="Oyono O.L."/>
            <person name="Patti C."/>
            <person name="Phunkhang P."/>
            <person name="Pierre F."/>
            <person name="Priest M."/>
            <person name="Raghuraman S."/>
            <person name="Rege F."/>
            <person name="Reyes R."/>
            <person name="Rise C."/>
            <person name="Rogov P."/>
            <person name="Ross K."/>
            <person name="Ryan E."/>
            <person name="Settipalli S."/>
            <person name="Shea T."/>
            <person name="Sherpa N."/>
            <person name="Shi L."/>
            <person name="Shih D."/>
            <person name="Sparrow T."/>
            <person name="Spaulding J."/>
            <person name="Stalker J."/>
            <person name="Stange-Thomann N."/>
            <person name="Stavropoulos S."/>
            <person name="Stone C."/>
            <person name="Strader C."/>
            <person name="Tesfaye S."/>
            <person name="Thomson T."/>
            <person name="Thoulutsang Y."/>
            <person name="Thoulutsang D."/>
            <person name="Topham K."/>
            <person name="Topping I."/>
            <person name="Tsamla T."/>
            <person name="Vassiliev H."/>
            <person name="Vo A."/>
            <person name="Wangchuk T."/>
            <person name="Wangdi T."/>
            <person name="Weiand M."/>
            <person name="Wilkinson J."/>
            <person name="Wilson A."/>
            <person name="Yadav S."/>
            <person name="Young G."/>
            <person name="Yu Q."/>
            <person name="Zembek L."/>
            <person name="Zhong D."/>
            <person name="Zimmer A."/>
            <person name="Zwirko Z."/>
            <person name="Jaffe D.B."/>
            <person name="Alvarez P."/>
            <person name="Brockman W."/>
            <person name="Butler J."/>
            <person name="Chin C."/>
            <person name="Gnerre S."/>
            <person name="Grabherr M."/>
            <person name="Kleber M."/>
            <person name="Mauceli E."/>
            <person name="MacCallum I."/>
        </authorList>
    </citation>
    <scope>NUCLEOTIDE SEQUENCE [LARGE SCALE GENOMIC DNA]</scope>
    <source>
        <strain evidence="2">Tai18E2 / Tucson 14021-0261.01</strain>
    </source>
</reference>
<dbReference type="KEGG" id="dya:Dyak_GE27996"/>
<reference evidence="1 2" key="2">
    <citation type="journal article" date="2007" name="PLoS Biol.">
        <title>Principles of genome evolution in the Drosophila melanogaster species group.</title>
        <authorList>
            <person name="Ranz J.M."/>
            <person name="Maurin D."/>
            <person name="Chan Y.S."/>
            <person name="von Grotthuss M."/>
            <person name="Hillier L.W."/>
            <person name="Roote J."/>
            <person name="Ashburner M."/>
            <person name="Bergman C.M."/>
        </authorList>
    </citation>
    <scope>NUCLEOTIDE SEQUENCE [LARGE SCALE GENOMIC DNA]</scope>
    <source>
        <strain evidence="2">Tai18E2 / Tucson 14021-0261.01</strain>
    </source>
</reference>
<organism evidence="1 2">
    <name type="scientific">Drosophila yakuba</name>
    <name type="common">Fruit fly</name>
    <dbReference type="NCBI Taxonomy" id="7245"/>
    <lineage>
        <taxon>Eukaryota</taxon>
        <taxon>Metazoa</taxon>
        <taxon>Ecdysozoa</taxon>
        <taxon>Arthropoda</taxon>
        <taxon>Hexapoda</taxon>
        <taxon>Insecta</taxon>
        <taxon>Pterygota</taxon>
        <taxon>Neoptera</taxon>
        <taxon>Endopterygota</taxon>
        <taxon>Diptera</taxon>
        <taxon>Brachycera</taxon>
        <taxon>Muscomorpha</taxon>
        <taxon>Ephydroidea</taxon>
        <taxon>Drosophilidae</taxon>
        <taxon>Drosophila</taxon>
        <taxon>Sophophora</taxon>
    </lineage>
</organism>
<evidence type="ECO:0000313" key="1">
    <source>
        <dbReference type="EMBL" id="KRK03716.1"/>
    </source>
</evidence>
<dbReference type="EMBL" id="CM000160">
    <property type="protein sequence ID" value="KRK03716.1"/>
    <property type="molecule type" value="Genomic_DNA"/>
</dbReference>
<protein>
    <submittedName>
        <fullName evidence="1">Uncharacterized protein</fullName>
    </submittedName>
</protein>